<comment type="catalytic activity">
    <reaction evidence="1">
        <text>S-ubiquitinyl-[E2 ubiquitin-conjugating enzyme]-L-cysteine + [acceptor protein]-L-lysine = [E2 ubiquitin-conjugating enzyme]-L-cysteine + N(6)-ubiquitinyl-[acceptor protein]-L-lysine.</text>
        <dbReference type="EC" id="2.3.2.26"/>
    </reaction>
</comment>
<dbReference type="EMBL" id="AEXC02001141">
    <property type="protein sequence ID" value="KFH14617.1"/>
    <property type="molecule type" value="Genomic_DNA"/>
</dbReference>
<dbReference type="PROSITE" id="PS50237">
    <property type="entry name" value="HECT"/>
    <property type="match status" value="1"/>
</dbReference>
<dbReference type="Gene3D" id="3.30.2160.10">
    <property type="entry name" value="Hect, E3 ligase catalytic domain"/>
    <property type="match status" value="1"/>
</dbReference>
<evidence type="ECO:0000256" key="5">
    <source>
        <dbReference type="PROSITE-ProRule" id="PRU00104"/>
    </source>
</evidence>
<dbReference type="VEuPathDB" id="ToxoDB:TGMAS_222430B"/>
<organism evidence="8 9">
    <name type="scientific">Toxoplasma gondii MAS</name>
    <dbReference type="NCBI Taxonomy" id="943118"/>
    <lineage>
        <taxon>Eukaryota</taxon>
        <taxon>Sar</taxon>
        <taxon>Alveolata</taxon>
        <taxon>Apicomplexa</taxon>
        <taxon>Conoidasida</taxon>
        <taxon>Coccidia</taxon>
        <taxon>Eucoccidiorida</taxon>
        <taxon>Eimeriorina</taxon>
        <taxon>Sarcocystidae</taxon>
        <taxon>Toxoplasma</taxon>
    </lineage>
</organism>
<name>A0A086QPT5_TOXGO</name>
<evidence type="ECO:0000259" key="7">
    <source>
        <dbReference type="PROSITE" id="PS50237"/>
    </source>
</evidence>
<keyword evidence="6" id="KW-0732">Signal</keyword>
<keyword evidence="4 5" id="KW-0833">Ubl conjugation pathway</keyword>
<dbReference type="InterPro" id="IPR044611">
    <property type="entry name" value="E3A/B/C-like"/>
</dbReference>
<dbReference type="Gene3D" id="3.30.2410.10">
    <property type="entry name" value="Hect, E3 ligase catalytic domain"/>
    <property type="match status" value="1"/>
</dbReference>
<dbReference type="PANTHER" id="PTHR45700">
    <property type="entry name" value="UBIQUITIN-PROTEIN LIGASE E3C"/>
    <property type="match status" value="1"/>
</dbReference>
<evidence type="ECO:0000256" key="2">
    <source>
        <dbReference type="ARBA" id="ARBA00012485"/>
    </source>
</evidence>
<protein>
    <recommendedName>
        <fullName evidence="2">HECT-type E3 ubiquitin transferase</fullName>
        <ecNumber evidence="2">2.3.2.26</ecNumber>
    </recommendedName>
</protein>
<comment type="caution">
    <text evidence="8">The sequence shown here is derived from an EMBL/GenBank/DDBJ whole genome shotgun (WGS) entry which is preliminary data.</text>
</comment>
<dbReference type="SMART" id="SM00119">
    <property type="entry name" value="HECTc"/>
    <property type="match status" value="1"/>
</dbReference>
<evidence type="ECO:0000313" key="8">
    <source>
        <dbReference type="EMBL" id="KFH14617.1"/>
    </source>
</evidence>
<feature type="chain" id="PRO_5001814730" description="HECT-type E3 ubiquitin transferase" evidence="6">
    <location>
        <begin position="21"/>
        <end position="212"/>
    </location>
</feature>
<keyword evidence="3 8" id="KW-0808">Transferase</keyword>
<dbReference type="GO" id="GO:0000209">
    <property type="term" value="P:protein polyubiquitination"/>
    <property type="evidence" value="ECO:0007669"/>
    <property type="project" value="InterPro"/>
</dbReference>
<dbReference type="InterPro" id="IPR035983">
    <property type="entry name" value="Hect_E3_ubiquitin_ligase"/>
</dbReference>
<dbReference type="Pfam" id="PF00632">
    <property type="entry name" value="HECT"/>
    <property type="match status" value="1"/>
</dbReference>
<feature type="signal peptide" evidence="6">
    <location>
        <begin position="1"/>
        <end position="20"/>
    </location>
</feature>
<accession>A0A086QPT5</accession>
<evidence type="ECO:0000256" key="6">
    <source>
        <dbReference type="SAM" id="SignalP"/>
    </source>
</evidence>
<dbReference type="EC" id="2.3.2.26" evidence="2"/>
<feature type="domain" description="HECT" evidence="7">
    <location>
        <begin position="31"/>
        <end position="212"/>
    </location>
</feature>
<evidence type="ECO:0000256" key="3">
    <source>
        <dbReference type="ARBA" id="ARBA00022679"/>
    </source>
</evidence>
<proteinExistence type="predicted"/>
<dbReference type="GO" id="GO:0061630">
    <property type="term" value="F:ubiquitin protein ligase activity"/>
    <property type="evidence" value="ECO:0007669"/>
    <property type="project" value="UniProtKB-EC"/>
</dbReference>
<dbReference type="PANTHER" id="PTHR45700:SF8">
    <property type="entry name" value="HECT-TYPE E3 UBIQUITIN TRANSFERASE"/>
    <property type="match status" value="1"/>
</dbReference>
<dbReference type="FunFam" id="3.30.2410.10:FF:000003">
    <property type="entry name" value="probable E3 ubiquitin-protein ligase HERC4 isoform X1"/>
    <property type="match status" value="1"/>
</dbReference>
<evidence type="ECO:0000256" key="4">
    <source>
        <dbReference type="ARBA" id="ARBA00022786"/>
    </source>
</evidence>
<dbReference type="SUPFAM" id="SSF56204">
    <property type="entry name" value="Hect, E3 ligase catalytic domain"/>
    <property type="match status" value="1"/>
</dbReference>
<dbReference type="AlphaFoldDB" id="A0A086QPT5"/>
<sequence>MCNWFVSWFFQAAFSTQTFSVDIVRDGKVVGEAPLIEGGENIPVTMENRDLFVSKYTQYLLVDSVKQQYDAFERGFLLCSSPLTSQLSGLELQLLICGTPELDFRQLRESAKVEGFDADDPYIESFWKILSSFDIFQKQKFLKFVTGSDRAPAFGLKEIRMSVQKNGVEPTERLPTAYTCFSVLLLPRYASCEKLQRLLLRAIDESEGFGLQ</sequence>
<reference evidence="8 9" key="1">
    <citation type="submission" date="2014-04" db="EMBL/GenBank/DDBJ databases">
        <authorList>
            <person name="Sibley D."/>
            <person name="Venepally P."/>
            <person name="Karamycheva S."/>
            <person name="Hadjithomas M."/>
            <person name="Khan A."/>
            <person name="Brunk B."/>
            <person name="Roos D."/>
            <person name="Caler E."/>
            <person name="Lorenzi H."/>
        </authorList>
    </citation>
    <scope>NUCLEOTIDE SEQUENCE [LARGE SCALE GENOMIC DNA]</scope>
    <source>
        <strain evidence="8 9">MAS</strain>
    </source>
</reference>
<dbReference type="Proteomes" id="UP000028821">
    <property type="component" value="Unassembled WGS sequence"/>
</dbReference>
<feature type="active site" description="Glycyl thioester intermediate" evidence="5">
    <location>
        <position position="180"/>
    </location>
</feature>
<dbReference type="InterPro" id="IPR000569">
    <property type="entry name" value="HECT_dom"/>
</dbReference>
<evidence type="ECO:0000313" key="9">
    <source>
        <dbReference type="Proteomes" id="UP000028821"/>
    </source>
</evidence>
<gene>
    <name evidence="8" type="ORF">TGMAS_222430B</name>
</gene>
<evidence type="ECO:0000256" key="1">
    <source>
        <dbReference type="ARBA" id="ARBA00000885"/>
    </source>
</evidence>